<organism evidence="4 5">
    <name type="scientific">Phytomonospora endophytica</name>
    <dbReference type="NCBI Taxonomy" id="714109"/>
    <lineage>
        <taxon>Bacteria</taxon>
        <taxon>Bacillati</taxon>
        <taxon>Actinomycetota</taxon>
        <taxon>Actinomycetes</taxon>
        <taxon>Micromonosporales</taxon>
        <taxon>Micromonosporaceae</taxon>
        <taxon>Phytomonospora</taxon>
    </lineage>
</organism>
<dbReference type="InterPro" id="IPR000086">
    <property type="entry name" value="NUDIX_hydrolase_dom"/>
</dbReference>
<dbReference type="PANTHER" id="PTHR43046:SF16">
    <property type="entry name" value="ADP-RIBOSE PYROPHOSPHATASE YJHB-RELATED"/>
    <property type="match status" value="1"/>
</dbReference>
<comment type="cofactor">
    <cofactor evidence="1">
        <name>Mg(2+)</name>
        <dbReference type="ChEBI" id="CHEBI:18420"/>
    </cofactor>
</comment>
<keyword evidence="2" id="KW-0378">Hydrolase</keyword>
<dbReference type="AlphaFoldDB" id="A0A841FFF5"/>
<dbReference type="PANTHER" id="PTHR43046">
    <property type="entry name" value="GDP-MANNOSE MANNOSYL HYDROLASE"/>
    <property type="match status" value="1"/>
</dbReference>
<dbReference type="Pfam" id="PF12535">
    <property type="entry name" value="Nudix_N"/>
    <property type="match status" value="1"/>
</dbReference>
<dbReference type="Gene3D" id="3.90.79.10">
    <property type="entry name" value="Nucleoside Triphosphate Pyrophosphohydrolase"/>
    <property type="match status" value="1"/>
</dbReference>
<evidence type="ECO:0000313" key="5">
    <source>
        <dbReference type="Proteomes" id="UP000548476"/>
    </source>
</evidence>
<sequence>MTADPGRALAELSAEVRALAANGLHFAGDPYDKARFERLLEISAELLTLADPRTAARITEEYRGAVGLRTPNTAADAAVFDDRDRLLLVQRADGSATWCMPGGICDVGESPSEAAVRECFEETGLRVEPRALIGLYDNRLIYDHRPAWHLYIPVVHCEVVGGEPGLTHETLDFGWFTEAEATALPLFRGYPTKIADAFRFRRGELARPVLH</sequence>
<dbReference type="InterPro" id="IPR020476">
    <property type="entry name" value="Nudix_hydrolase"/>
</dbReference>
<dbReference type="PROSITE" id="PS51462">
    <property type="entry name" value="NUDIX"/>
    <property type="match status" value="1"/>
</dbReference>
<accession>A0A841FFF5</accession>
<evidence type="ECO:0000313" key="4">
    <source>
        <dbReference type="EMBL" id="MBB6034574.1"/>
    </source>
</evidence>
<dbReference type="Gene3D" id="6.10.250.1120">
    <property type="match status" value="1"/>
</dbReference>
<dbReference type="Proteomes" id="UP000548476">
    <property type="component" value="Unassembled WGS sequence"/>
</dbReference>
<dbReference type="PRINTS" id="PR00502">
    <property type="entry name" value="NUDIXFAMILY"/>
</dbReference>
<dbReference type="InterPro" id="IPR015797">
    <property type="entry name" value="NUDIX_hydrolase-like_dom_sf"/>
</dbReference>
<evidence type="ECO:0000256" key="1">
    <source>
        <dbReference type="ARBA" id="ARBA00001946"/>
    </source>
</evidence>
<reference evidence="4 5" key="1">
    <citation type="submission" date="2020-08" db="EMBL/GenBank/DDBJ databases">
        <title>Genomic Encyclopedia of Type Strains, Phase IV (KMG-IV): sequencing the most valuable type-strain genomes for metagenomic binning, comparative biology and taxonomic classification.</title>
        <authorList>
            <person name="Goeker M."/>
        </authorList>
    </citation>
    <scope>NUCLEOTIDE SEQUENCE [LARGE SCALE GENOMIC DNA]</scope>
    <source>
        <strain evidence="4 5">YIM 65646</strain>
    </source>
</reference>
<comment type="caution">
    <text evidence="4">The sequence shown here is derived from an EMBL/GenBank/DDBJ whole genome shotgun (WGS) entry which is preliminary data.</text>
</comment>
<gene>
    <name evidence="4" type="ORF">HNR73_002428</name>
</gene>
<dbReference type="Pfam" id="PF00293">
    <property type="entry name" value="NUDIX"/>
    <property type="match status" value="1"/>
</dbReference>
<dbReference type="InterPro" id="IPR059176">
    <property type="entry name" value="UDP-X_N"/>
</dbReference>
<feature type="domain" description="Nudix hydrolase" evidence="3">
    <location>
        <begin position="70"/>
        <end position="200"/>
    </location>
</feature>
<evidence type="ECO:0000259" key="3">
    <source>
        <dbReference type="PROSITE" id="PS51462"/>
    </source>
</evidence>
<dbReference type="RefSeq" id="WP_184787462.1">
    <property type="nucleotide sequence ID" value="NZ_BONT01000110.1"/>
</dbReference>
<evidence type="ECO:0000256" key="2">
    <source>
        <dbReference type="ARBA" id="ARBA00022801"/>
    </source>
</evidence>
<protein>
    <submittedName>
        <fullName evidence="4">8-oxo-dGTP pyrophosphatase MutT (NUDIX family)</fullName>
    </submittedName>
</protein>
<dbReference type="EMBL" id="JACHGT010000005">
    <property type="protein sequence ID" value="MBB6034574.1"/>
    <property type="molecule type" value="Genomic_DNA"/>
</dbReference>
<dbReference type="SUPFAM" id="SSF55811">
    <property type="entry name" value="Nudix"/>
    <property type="match status" value="1"/>
</dbReference>
<keyword evidence="5" id="KW-1185">Reference proteome</keyword>
<name>A0A841FFF5_9ACTN</name>
<dbReference type="GO" id="GO:0016787">
    <property type="term" value="F:hydrolase activity"/>
    <property type="evidence" value="ECO:0007669"/>
    <property type="project" value="UniProtKB-KW"/>
</dbReference>
<proteinExistence type="predicted"/>